<protein>
    <submittedName>
        <fullName evidence="1">Uncharacterized protein</fullName>
    </submittedName>
</protein>
<organism evidence="1 2">
    <name type="scientific">Phytophthora palmivora</name>
    <dbReference type="NCBI Taxonomy" id="4796"/>
    <lineage>
        <taxon>Eukaryota</taxon>
        <taxon>Sar</taxon>
        <taxon>Stramenopiles</taxon>
        <taxon>Oomycota</taxon>
        <taxon>Peronosporomycetes</taxon>
        <taxon>Peronosporales</taxon>
        <taxon>Peronosporaceae</taxon>
        <taxon>Phytophthora</taxon>
    </lineage>
</organism>
<name>A0A2P4YG61_9STRA</name>
<sequence length="300" mass="33636">METLSVPVAASEVVLRSVLEEEALSGIGTYIGSALCVARVPRGKPKVWDYDNTNSGVLQVTFVDETCEIPFTAIVLQDLALETYARRPCLMRGTTDIMPAEMRSIHIAVHCHFNGIRQSARRSSVTILRKLGMNPVEESQVIPFFNLARTQVQYLQIEHILNYVFYEEGKRRAPQGVSVPSSLFADISDVPLAPDHRGMDAERLGQWDESDEDLVEEVNNTGVEEERPERNKRSREVVLPAWGESRLLALRRRLVDDLISSLMVTAGMESKSQFKPSRQQSVAHGAMVNGKYASFDQAFR</sequence>
<proteinExistence type="predicted"/>
<evidence type="ECO:0000313" key="1">
    <source>
        <dbReference type="EMBL" id="POM76807.1"/>
    </source>
</evidence>
<dbReference type="AlphaFoldDB" id="A0A2P4YG61"/>
<dbReference type="OrthoDB" id="127753at2759"/>
<dbReference type="EMBL" id="NCKW01003391">
    <property type="protein sequence ID" value="POM76807.1"/>
    <property type="molecule type" value="Genomic_DNA"/>
</dbReference>
<comment type="caution">
    <text evidence="1">The sequence shown here is derived from an EMBL/GenBank/DDBJ whole genome shotgun (WGS) entry which is preliminary data.</text>
</comment>
<accession>A0A2P4YG61</accession>
<evidence type="ECO:0000313" key="2">
    <source>
        <dbReference type="Proteomes" id="UP000237271"/>
    </source>
</evidence>
<gene>
    <name evidence="1" type="ORF">PHPALM_5916</name>
</gene>
<dbReference type="Proteomes" id="UP000237271">
    <property type="component" value="Unassembled WGS sequence"/>
</dbReference>
<reference evidence="1 2" key="1">
    <citation type="journal article" date="2017" name="Genome Biol. Evol.">
        <title>Phytophthora megakarya and P. palmivora, closely related causal agents of cacao black pod rot, underwent increases in genome sizes and gene numbers by different mechanisms.</title>
        <authorList>
            <person name="Ali S.S."/>
            <person name="Shao J."/>
            <person name="Lary D.J."/>
            <person name="Kronmiller B."/>
            <person name="Shen D."/>
            <person name="Strem M.D."/>
            <person name="Amoako-Attah I."/>
            <person name="Akrofi A.Y."/>
            <person name="Begoude B.A."/>
            <person name="Ten Hoopen G.M."/>
            <person name="Coulibaly K."/>
            <person name="Kebe B.I."/>
            <person name="Melnick R.L."/>
            <person name="Guiltinan M.J."/>
            <person name="Tyler B.M."/>
            <person name="Meinhardt L.W."/>
            <person name="Bailey B.A."/>
        </authorList>
    </citation>
    <scope>NUCLEOTIDE SEQUENCE [LARGE SCALE GENOMIC DNA]</scope>
    <source>
        <strain evidence="2">sbr112.9</strain>
    </source>
</reference>
<keyword evidence="2" id="KW-1185">Reference proteome</keyword>